<dbReference type="STRING" id="388413.ALPR1_18828"/>
<proteinExistence type="predicted"/>
<feature type="transmembrane region" description="Helical" evidence="1">
    <location>
        <begin position="210"/>
        <end position="231"/>
    </location>
</feature>
<keyword evidence="3" id="KW-1185">Reference proteome</keyword>
<dbReference type="EMBL" id="CM001023">
    <property type="protein sequence ID" value="EAZ81120.1"/>
    <property type="molecule type" value="Genomic_DNA"/>
</dbReference>
<name>A3HWZ7_9BACT</name>
<reference evidence="2 3" key="1">
    <citation type="journal article" date="2011" name="J. Bacteriol.">
        <title>Complete genome sequence of Algoriphagus sp. PR1, bacterial prey of a colony-forming choanoflagellate.</title>
        <authorList>
            <person name="Alegado R.A."/>
            <person name="Ferriera S."/>
            <person name="Nusbaum C."/>
            <person name="Young S.K."/>
            <person name="Zeng Q."/>
            <person name="Imamovic A."/>
            <person name="Fairclough S.R."/>
            <person name="King N."/>
        </authorList>
    </citation>
    <scope>NUCLEOTIDE SEQUENCE [LARGE SCALE GENOMIC DNA]</scope>
    <source>
        <strain evidence="2 3">PR1</strain>
    </source>
</reference>
<feature type="transmembrane region" description="Helical" evidence="1">
    <location>
        <begin position="141"/>
        <end position="162"/>
    </location>
</feature>
<evidence type="ECO:0000313" key="3">
    <source>
        <dbReference type="Proteomes" id="UP000003919"/>
    </source>
</evidence>
<dbReference type="EMBL" id="AAXU02000001">
    <property type="protein sequence ID" value="EAZ81120.1"/>
    <property type="molecule type" value="Genomic_DNA"/>
</dbReference>
<feature type="transmembrane region" description="Helical" evidence="1">
    <location>
        <begin position="418"/>
        <end position="442"/>
    </location>
</feature>
<keyword evidence="1" id="KW-1133">Transmembrane helix</keyword>
<feature type="transmembrane region" description="Helical" evidence="1">
    <location>
        <begin position="382"/>
        <end position="406"/>
    </location>
</feature>
<feature type="transmembrane region" description="Helical" evidence="1">
    <location>
        <begin position="103"/>
        <end position="129"/>
    </location>
</feature>
<evidence type="ECO:0000256" key="1">
    <source>
        <dbReference type="SAM" id="Phobius"/>
    </source>
</evidence>
<sequence>MIFELIRLQFLKSLRSTSFAKSILITLFLGFLALLLLSYVLIAGIFLEKIILAMTGEGDALTLLNQGLIFFFLMEFMYRYFLQTLPVIDLESLLHLPIGKRKIIHMLLVRSFISPISIIAILLFLPFGIQVILPEMGAASLVFWIGTILTTSWFLHWLMLWFKQRFEDSLTGVLIVFAVLLLGGGSTYLGWFNVGEITGPFYSLSLSSPIPLLIMGVLMVVSYYLAYSYYLKNAYLEDLAKEEEARFVNKSFGFFSRFGLAGEMANLEWMLIIRHKKSRTFLMLSAFFLLYGLIFYTNPQYQTEGGGFSFIFIFVGVFITGIFMIQYGQLFLSWNSGNFDFFLNHKEGIEALVKGKYLLLICVSFLCFMLSVPYVYFGWKFLLIHLATWLFNIGISIHVIIYLALWKPKPMDLNKGAMFNYEGVGAAQFLMIIPIVGLPYLIYSPLAIYFNEYVGLATLGVLGVAGLLAFKKLAAINIRRILTNKYEISSSFRQEL</sequence>
<dbReference type="AlphaFoldDB" id="A3HWZ7"/>
<protein>
    <submittedName>
        <fullName evidence="2">Uncharacterized protein</fullName>
    </submittedName>
</protein>
<gene>
    <name evidence="2" type="ORF">ALPR1_18828</name>
</gene>
<keyword evidence="1" id="KW-0472">Membrane</keyword>
<feature type="transmembrane region" description="Helical" evidence="1">
    <location>
        <begin position="310"/>
        <end position="336"/>
    </location>
</feature>
<evidence type="ECO:0000313" key="2">
    <source>
        <dbReference type="EMBL" id="EAZ81120.1"/>
    </source>
</evidence>
<dbReference type="Proteomes" id="UP000003919">
    <property type="component" value="Chromosome"/>
</dbReference>
<feature type="transmembrane region" description="Helical" evidence="1">
    <location>
        <begin position="357"/>
        <end position="376"/>
    </location>
</feature>
<feature type="transmembrane region" description="Helical" evidence="1">
    <location>
        <begin position="63"/>
        <end position="82"/>
    </location>
</feature>
<comment type="caution">
    <text evidence="2">The sequence shown here is derived from an EMBL/GenBank/DDBJ whole genome shotgun (WGS) entry which is preliminary data.</text>
</comment>
<keyword evidence="1" id="KW-0812">Transmembrane</keyword>
<dbReference type="Pfam" id="PF18940">
    <property type="entry name" value="DUF5687"/>
    <property type="match status" value="1"/>
</dbReference>
<dbReference type="eggNOG" id="ENOG502Z8FC">
    <property type="taxonomic scope" value="Bacteria"/>
</dbReference>
<organism evidence="2 3">
    <name type="scientific">Algoriphagus machipongonensis</name>
    <dbReference type="NCBI Taxonomy" id="388413"/>
    <lineage>
        <taxon>Bacteria</taxon>
        <taxon>Pseudomonadati</taxon>
        <taxon>Bacteroidota</taxon>
        <taxon>Cytophagia</taxon>
        <taxon>Cytophagales</taxon>
        <taxon>Cyclobacteriaceae</taxon>
        <taxon>Algoriphagus</taxon>
    </lineage>
</organism>
<dbReference type="InterPro" id="IPR043742">
    <property type="entry name" value="DUF5687"/>
</dbReference>
<feature type="transmembrane region" description="Helical" evidence="1">
    <location>
        <begin position="280"/>
        <end position="298"/>
    </location>
</feature>
<feature type="transmembrane region" description="Helical" evidence="1">
    <location>
        <begin position="21"/>
        <end position="47"/>
    </location>
</feature>
<dbReference type="HOGENOM" id="CLU_042400_0_0_10"/>
<accession>A3HWZ7</accession>
<dbReference type="RefSeq" id="WP_008202797.1">
    <property type="nucleotide sequence ID" value="NZ_CM001023.1"/>
</dbReference>
<dbReference type="OrthoDB" id="1014144at2"/>
<feature type="transmembrane region" description="Helical" evidence="1">
    <location>
        <begin position="448"/>
        <end position="470"/>
    </location>
</feature>
<feature type="transmembrane region" description="Helical" evidence="1">
    <location>
        <begin position="169"/>
        <end position="190"/>
    </location>
</feature>